<name>A0A0J8R803_COCIT</name>
<feature type="compositionally biased region" description="Polar residues" evidence="1">
    <location>
        <begin position="21"/>
        <end position="30"/>
    </location>
</feature>
<organism evidence="2 3">
    <name type="scientific">Coccidioides immitis RMSCC 3703</name>
    <dbReference type="NCBI Taxonomy" id="454286"/>
    <lineage>
        <taxon>Eukaryota</taxon>
        <taxon>Fungi</taxon>
        <taxon>Dikarya</taxon>
        <taxon>Ascomycota</taxon>
        <taxon>Pezizomycotina</taxon>
        <taxon>Eurotiomycetes</taxon>
        <taxon>Eurotiomycetidae</taxon>
        <taxon>Onygenales</taxon>
        <taxon>Onygenaceae</taxon>
        <taxon>Coccidioides</taxon>
    </lineage>
</organism>
<gene>
    <name evidence="2" type="ORF">CISG_07955</name>
</gene>
<accession>A0A0J8R803</accession>
<sequence length="59" mass="6465">MSATEQQQATGAPGHEEGLSESFNRVNLSEQGEDITPKTEEEYAQSMLPPGNRLDQGSW</sequence>
<feature type="region of interest" description="Disordered" evidence="1">
    <location>
        <begin position="1"/>
        <end position="59"/>
    </location>
</feature>
<dbReference type="AlphaFoldDB" id="A0A0J8R803"/>
<evidence type="ECO:0000313" key="3">
    <source>
        <dbReference type="Proteomes" id="UP000054559"/>
    </source>
</evidence>
<evidence type="ECO:0000313" key="2">
    <source>
        <dbReference type="EMBL" id="KMU79883.1"/>
    </source>
</evidence>
<protein>
    <submittedName>
        <fullName evidence="2">Uncharacterized protein</fullName>
    </submittedName>
</protein>
<dbReference type="Proteomes" id="UP000054559">
    <property type="component" value="Unassembled WGS sequence"/>
</dbReference>
<reference evidence="3" key="1">
    <citation type="journal article" date="2010" name="Genome Res.">
        <title>Population genomic sequencing of Coccidioides fungi reveals recent hybridization and transposon control.</title>
        <authorList>
            <person name="Neafsey D.E."/>
            <person name="Barker B.M."/>
            <person name="Sharpton T.J."/>
            <person name="Stajich J.E."/>
            <person name="Park D.J."/>
            <person name="Whiston E."/>
            <person name="Hung C.-Y."/>
            <person name="McMahan C."/>
            <person name="White J."/>
            <person name="Sykes S."/>
            <person name="Heiman D."/>
            <person name="Young S."/>
            <person name="Zeng Q."/>
            <person name="Abouelleil A."/>
            <person name="Aftuck L."/>
            <person name="Bessette D."/>
            <person name="Brown A."/>
            <person name="FitzGerald M."/>
            <person name="Lui A."/>
            <person name="Macdonald J.P."/>
            <person name="Priest M."/>
            <person name="Orbach M.J."/>
            <person name="Galgiani J.N."/>
            <person name="Kirkland T.N."/>
            <person name="Cole G.T."/>
            <person name="Birren B.W."/>
            <person name="Henn M.R."/>
            <person name="Taylor J.W."/>
            <person name="Rounsley S.D."/>
        </authorList>
    </citation>
    <scope>NUCLEOTIDE SEQUENCE [LARGE SCALE GENOMIC DNA]</scope>
    <source>
        <strain evidence="3">RMSCC 3703</strain>
    </source>
</reference>
<feature type="compositionally biased region" description="Polar residues" evidence="1">
    <location>
        <begin position="1"/>
        <end position="10"/>
    </location>
</feature>
<evidence type="ECO:0000256" key="1">
    <source>
        <dbReference type="SAM" id="MobiDB-lite"/>
    </source>
</evidence>
<proteinExistence type="predicted"/>
<dbReference type="STRING" id="454286.A0A0J8R803"/>
<dbReference type="EMBL" id="DS268179">
    <property type="protein sequence ID" value="KMU79883.1"/>
    <property type="molecule type" value="Genomic_DNA"/>
</dbReference>